<dbReference type="Gene3D" id="3.40.50.1220">
    <property type="entry name" value="TPP-binding domain"/>
    <property type="match status" value="1"/>
</dbReference>
<evidence type="ECO:0000256" key="2">
    <source>
        <dbReference type="PROSITE-ProRule" id="PRU00236"/>
    </source>
</evidence>
<accession>A0A0B7K064</accession>
<dbReference type="AlphaFoldDB" id="A0A0B7K064"/>
<feature type="domain" description="Deacetylase sirtuin-type" evidence="4">
    <location>
        <begin position="1"/>
        <end position="68"/>
    </location>
</feature>
<name>A0A0B7K064_BIOOC</name>
<dbReference type="SUPFAM" id="SSF52467">
    <property type="entry name" value="DHS-like NAD/FAD-binding domain"/>
    <property type="match status" value="1"/>
</dbReference>
<feature type="compositionally biased region" description="Basic and acidic residues" evidence="3">
    <location>
        <begin position="145"/>
        <end position="165"/>
    </location>
</feature>
<feature type="compositionally biased region" description="Basic and acidic residues" evidence="3">
    <location>
        <begin position="194"/>
        <end position="216"/>
    </location>
</feature>
<dbReference type="PROSITE" id="PS50305">
    <property type="entry name" value="SIRTUIN"/>
    <property type="match status" value="1"/>
</dbReference>
<keyword evidence="1" id="KW-0520">NAD</keyword>
<dbReference type="EMBL" id="CDPU01000012">
    <property type="protein sequence ID" value="CEO48952.1"/>
    <property type="molecule type" value="Genomic_DNA"/>
</dbReference>
<gene>
    <name evidence="5" type="ORF">BN869_000005009_1</name>
</gene>
<protein>
    <recommendedName>
        <fullName evidence="4">Deacetylase sirtuin-type domain-containing protein</fullName>
    </recommendedName>
</protein>
<evidence type="ECO:0000256" key="1">
    <source>
        <dbReference type="ARBA" id="ARBA00023027"/>
    </source>
</evidence>
<evidence type="ECO:0000259" key="4">
    <source>
        <dbReference type="PROSITE" id="PS50305"/>
    </source>
</evidence>
<proteinExistence type="predicted"/>
<dbReference type="InterPro" id="IPR029035">
    <property type="entry name" value="DHS-like_NAD/FAD-binding_dom"/>
</dbReference>
<feature type="region of interest" description="Disordered" evidence="3">
    <location>
        <begin position="115"/>
        <end position="216"/>
    </location>
</feature>
<sequence>MADLTLILGTSLTVFPFASLPELVTRGKPRVLFNMERVGSLGSRPDDVLALGQCDEGVRKLAKALGWDEELDTLWRNVVGDKEADRQSGDATKQHDELEDEVNKLTEGVESALKLDEASEKKDESAGSASKSGLVNKGGEQDEGEILKIPEPKENLLDSTEKKVEQSAFSDSKPEEKQEEEQNDKAAGPSLASAEKESRTGEKEGAKQPDPEKAAL</sequence>
<evidence type="ECO:0000256" key="3">
    <source>
        <dbReference type="SAM" id="MobiDB-lite"/>
    </source>
</evidence>
<feature type="region of interest" description="Disordered" evidence="3">
    <location>
        <begin position="82"/>
        <end position="103"/>
    </location>
</feature>
<organism evidence="5">
    <name type="scientific">Bionectria ochroleuca</name>
    <name type="common">Gliocladium roseum</name>
    <dbReference type="NCBI Taxonomy" id="29856"/>
    <lineage>
        <taxon>Eukaryota</taxon>
        <taxon>Fungi</taxon>
        <taxon>Dikarya</taxon>
        <taxon>Ascomycota</taxon>
        <taxon>Pezizomycotina</taxon>
        <taxon>Sordariomycetes</taxon>
        <taxon>Hypocreomycetidae</taxon>
        <taxon>Hypocreales</taxon>
        <taxon>Bionectriaceae</taxon>
        <taxon>Clonostachys</taxon>
    </lineage>
</organism>
<comment type="caution">
    <text evidence="2">Lacks conserved residue(s) required for the propagation of feature annotation.</text>
</comment>
<evidence type="ECO:0000313" key="5">
    <source>
        <dbReference type="EMBL" id="CEO48952.1"/>
    </source>
</evidence>
<dbReference type="InterPro" id="IPR026590">
    <property type="entry name" value="Ssirtuin_cat_dom"/>
</dbReference>
<reference evidence="5" key="1">
    <citation type="submission" date="2015-01" db="EMBL/GenBank/DDBJ databases">
        <authorList>
            <person name="Durling Mikael"/>
        </authorList>
    </citation>
    <scope>NUCLEOTIDE SEQUENCE</scope>
</reference>
<feature type="compositionally biased region" description="Basic and acidic residues" evidence="3">
    <location>
        <begin position="115"/>
        <end position="125"/>
    </location>
</feature>